<dbReference type="FunFam" id="2.20.25.10:FF:000015">
    <property type="entry name" value="Multifunctional methyltransferase subunit TRM112-like protein"/>
    <property type="match status" value="1"/>
</dbReference>
<organism evidence="8 9">
    <name type="scientific">Zootermopsis nevadensis</name>
    <name type="common">Dampwood termite</name>
    <dbReference type="NCBI Taxonomy" id="136037"/>
    <lineage>
        <taxon>Eukaryota</taxon>
        <taxon>Metazoa</taxon>
        <taxon>Ecdysozoa</taxon>
        <taxon>Arthropoda</taxon>
        <taxon>Hexapoda</taxon>
        <taxon>Insecta</taxon>
        <taxon>Pterygota</taxon>
        <taxon>Neoptera</taxon>
        <taxon>Polyneoptera</taxon>
        <taxon>Dictyoptera</taxon>
        <taxon>Blattodea</taxon>
        <taxon>Blattoidea</taxon>
        <taxon>Termitoidae</taxon>
        <taxon>Termopsidae</taxon>
        <taxon>Zootermopsis</taxon>
    </lineage>
</organism>
<evidence type="ECO:0000256" key="7">
    <source>
        <dbReference type="ARBA" id="ARBA00030516"/>
    </source>
</evidence>
<evidence type="ECO:0000256" key="1">
    <source>
        <dbReference type="ARBA" id="ARBA00004556"/>
    </source>
</evidence>
<dbReference type="Pfam" id="PF03966">
    <property type="entry name" value="Trm112p"/>
    <property type="match status" value="1"/>
</dbReference>
<dbReference type="InParanoid" id="A0A067R6E6"/>
<evidence type="ECO:0000256" key="6">
    <source>
        <dbReference type="ARBA" id="ARBA00023242"/>
    </source>
</evidence>
<name>A0A067R6E6_ZOONE</name>
<dbReference type="PANTHER" id="PTHR12773">
    <property type="entry name" value="UPF0315 PROTEIN-RELATED"/>
    <property type="match status" value="1"/>
</dbReference>
<reference evidence="8 9" key="1">
    <citation type="journal article" date="2014" name="Nat. Commun.">
        <title>Molecular traces of alternative social organization in a termite genome.</title>
        <authorList>
            <person name="Terrapon N."/>
            <person name="Li C."/>
            <person name="Robertson H.M."/>
            <person name="Ji L."/>
            <person name="Meng X."/>
            <person name="Booth W."/>
            <person name="Chen Z."/>
            <person name="Childers C.P."/>
            <person name="Glastad K.M."/>
            <person name="Gokhale K."/>
            <person name="Gowin J."/>
            <person name="Gronenberg W."/>
            <person name="Hermansen R.A."/>
            <person name="Hu H."/>
            <person name="Hunt B.G."/>
            <person name="Huylmans A.K."/>
            <person name="Khalil S.M."/>
            <person name="Mitchell R.D."/>
            <person name="Munoz-Torres M.C."/>
            <person name="Mustard J.A."/>
            <person name="Pan H."/>
            <person name="Reese J.T."/>
            <person name="Scharf M.E."/>
            <person name="Sun F."/>
            <person name="Vogel H."/>
            <person name="Xiao J."/>
            <person name="Yang W."/>
            <person name="Yang Z."/>
            <person name="Yang Z."/>
            <person name="Zhou J."/>
            <person name="Zhu J."/>
            <person name="Brent C.S."/>
            <person name="Elsik C.G."/>
            <person name="Goodisman M.A."/>
            <person name="Liberles D.A."/>
            <person name="Roe R.M."/>
            <person name="Vargo E.L."/>
            <person name="Vilcinskas A."/>
            <person name="Wang J."/>
            <person name="Bornberg-Bauer E."/>
            <person name="Korb J."/>
            <person name="Zhang G."/>
            <person name="Liebig J."/>
        </authorList>
    </citation>
    <scope>NUCLEOTIDE SEQUENCE [LARGE SCALE GENOMIC DNA]</scope>
    <source>
        <tissue evidence="8">Whole organism</tissue>
    </source>
</reference>
<evidence type="ECO:0000256" key="2">
    <source>
        <dbReference type="ARBA" id="ARBA00004642"/>
    </source>
</evidence>
<proteinExistence type="inferred from homology"/>
<dbReference type="STRING" id="136037.A0A067R6E6"/>
<dbReference type="GO" id="GO:0048471">
    <property type="term" value="C:perinuclear region of cytoplasm"/>
    <property type="evidence" value="ECO:0007669"/>
    <property type="project" value="UniProtKB-SubCell"/>
</dbReference>
<dbReference type="Proteomes" id="UP000027135">
    <property type="component" value="Unassembled WGS sequence"/>
</dbReference>
<keyword evidence="9" id="KW-1185">Reference proteome</keyword>
<dbReference type="PANTHER" id="PTHR12773:SF0">
    <property type="entry name" value="MULTIFUNCTIONAL METHYLTRANSFERASE SUBUNIT TRM112-LIKE PROTEIN"/>
    <property type="match status" value="1"/>
</dbReference>
<comment type="subcellular location">
    <subcellularLocation>
        <location evidence="1">Cytoplasm</location>
        <location evidence="1">Perinuclear region</location>
    </subcellularLocation>
    <subcellularLocation>
        <location evidence="2">Nucleus</location>
        <location evidence="2">Nucleoplasm</location>
    </subcellularLocation>
</comment>
<evidence type="ECO:0000313" key="8">
    <source>
        <dbReference type="EMBL" id="KDR17916.1"/>
    </source>
</evidence>
<evidence type="ECO:0000256" key="4">
    <source>
        <dbReference type="ARBA" id="ARBA00019989"/>
    </source>
</evidence>
<evidence type="ECO:0000313" key="9">
    <source>
        <dbReference type="Proteomes" id="UP000027135"/>
    </source>
</evidence>
<sequence>MKLLTHNMLTSKCLKGVNVGYPLGIVAKDVKVLETEFNSEFVSRIIPKLDWDTLWNAADSIGHAGDLPRAVCDDYENDVEFLKKVHHVLVEVEVIEGELVCPESGRKFSINKGIPNMLLNEDEL</sequence>
<dbReference type="eggNOG" id="KOG1088">
    <property type="taxonomic scope" value="Eukaryota"/>
</dbReference>
<dbReference type="OMA" id="NMLTSKC"/>
<dbReference type="AlphaFoldDB" id="A0A067R6E6"/>
<dbReference type="EMBL" id="KK852714">
    <property type="protein sequence ID" value="KDR17916.1"/>
    <property type="molecule type" value="Genomic_DNA"/>
</dbReference>
<accession>A0A067R6E6</accession>
<evidence type="ECO:0000256" key="3">
    <source>
        <dbReference type="ARBA" id="ARBA00007980"/>
    </source>
</evidence>
<dbReference type="GO" id="GO:0005654">
    <property type="term" value="C:nucleoplasm"/>
    <property type="evidence" value="ECO:0007669"/>
    <property type="project" value="UniProtKB-SubCell"/>
</dbReference>
<dbReference type="GO" id="GO:0046982">
    <property type="term" value="F:protein heterodimerization activity"/>
    <property type="evidence" value="ECO:0007669"/>
    <property type="project" value="InterPro"/>
</dbReference>
<dbReference type="GO" id="GO:0030488">
    <property type="term" value="P:tRNA methylation"/>
    <property type="evidence" value="ECO:0007669"/>
    <property type="project" value="TreeGrafter"/>
</dbReference>
<dbReference type="FunCoup" id="A0A067R6E6">
    <property type="interactions" value="1534"/>
</dbReference>
<evidence type="ECO:0000256" key="5">
    <source>
        <dbReference type="ARBA" id="ARBA00022490"/>
    </source>
</evidence>
<dbReference type="GO" id="GO:0070476">
    <property type="term" value="P:rRNA (guanine-N7)-methylation"/>
    <property type="evidence" value="ECO:0007669"/>
    <property type="project" value="TreeGrafter"/>
</dbReference>
<dbReference type="InterPro" id="IPR039127">
    <property type="entry name" value="Trm112"/>
</dbReference>
<comment type="similarity">
    <text evidence="3">Belongs to the TRM112 family.</text>
</comment>
<keyword evidence="6" id="KW-0539">Nucleus</keyword>
<dbReference type="CDD" id="cd21089">
    <property type="entry name" value="Trm112-like"/>
    <property type="match status" value="1"/>
</dbReference>
<dbReference type="InterPro" id="IPR005651">
    <property type="entry name" value="Trm112-like"/>
</dbReference>
<keyword evidence="5" id="KW-0963">Cytoplasm</keyword>
<gene>
    <name evidence="8" type="ORF">L798_08223</name>
</gene>
<protein>
    <recommendedName>
        <fullName evidence="4">Multifunctional methyltransferase subunit TRM112-like protein</fullName>
    </recommendedName>
    <alternativeName>
        <fullName evidence="7">tRNA methyltransferase 112 homolog</fullName>
    </alternativeName>
</protein>
<dbReference type="SUPFAM" id="SSF158997">
    <property type="entry name" value="Trm112p-like"/>
    <property type="match status" value="1"/>
</dbReference>
<dbReference type="Gene3D" id="2.20.25.10">
    <property type="match status" value="1"/>
</dbReference>